<organism evidence="2 3">
    <name type="scientific">Frankia nepalensis</name>
    <dbReference type="NCBI Taxonomy" id="1836974"/>
    <lineage>
        <taxon>Bacteria</taxon>
        <taxon>Bacillati</taxon>
        <taxon>Actinomycetota</taxon>
        <taxon>Actinomycetes</taxon>
        <taxon>Frankiales</taxon>
        <taxon>Frankiaceae</taxon>
        <taxon>Frankia</taxon>
    </lineage>
</organism>
<dbReference type="PRINTS" id="PR00337">
    <property type="entry name" value="LEUILEVALBP"/>
</dbReference>
<evidence type="ECO:0000313" key="3">
    <source>
        <dbReference type="Proteomes" id="UP000604475"/>
    </source>
</evidence>
<name>A0A937UQH1_9ACTN</name>
<dbReference type="GO" id="GO:0006865">
    <property type="term" value="P:amino acid transport"/>
    <property type="evidence" value="ECO:0007669"/>
    <property type="project" value="InterPro"/>
</dbReference>
<sequence>MFGKSWRRLAPLAVLPALLLAACGGSGDSDGGSSSSDTIKVGLLHSLSGTMAISEVTVRDSELLAIEEINKKGGVLGKQLEPVVEDGASDWPTFAEKAKKLITQDEVATVFGGWTSASRKAMLPVFEGNKALLWYPVQYEGLEQSPYIFYTGATTNQQIVPALDYLAEEGKKKVFLVGSDYVFPRTANKIIKAYAEANGMEILGEEYLPLGSTEVSTIVNKVQQAKPDVVFNTLNGDSNVAFFKQLKSAGIGPDQIPTMSVSIAEEEVKAIGTEYLSGHYVAWNYYQTTDTPANKTFVEAFKAKYGSDKVTSDPMEAGYNAVYLWAAAVEKAGTTDVEAVKKASDGIVIDLPEGKVTIDGATQHVYKTARIGLIGDDGQIKEVWASDGPIKPDPFLKGADYPWASGLSS</sequence>
<dbReference type="AlphaFoldDB" id="A0A937UQH1"/>
<keyword evidence="1" id="KW-0732">Signal</keyword>
<dbReference type="PANTHER" id="PTHR47628:SF1">
    <property type="entry name" value="ALIPHATIC AMIDASE EXPRESSION-REGULATING PROTEIN"/>
    <property type="match status" value="1"/>
</dbReference>
<dbReference type="CDD" id="cd06355">
    <property type="entry name" value="PBP1_FmdD-like"/>
    <property type="match status" value="1"/>
</dbReference>
<dbReference type="InterPro" id="IPR017777">
    <property type="entry name" value="ABC_urea-bd_UrtA"/>
</dbReference>
<dbReference type="NCBIfam" id="TIGR03407">
    <property type="entry name" value="urea_ABC_UrtA"/>
    <property type="match status" value="1"/>
</dbReference>
<evidence type="ECO:0000256" key="1">
    <source>
        <dbReference type="SAM" id="SignalP"/>
    </source>
</evidence>
<dbReference type="Pfam" id="PF13433">
    <property type="entry name" value="Peripla_BP_5"/>
    <property type="match status" value="1"/>
</dbReference>
<keyword evidence="3" id="KW-1185">Reference proteome</keyword>
<protein>
    <submittedName>
        <fullName evidence="2">Urea ABC transporter substrate-binding protein</fullName>
    </submittedName>
</protein>
<dbReference type="RefSeq" id="WP_203004518.1">
    <property type="nucleotide sequence ID" value="NZ_JADWYU010000097.1"/>
</dbReference>
<dbReference type="PROSITE" id="PS51257">
    <property type="entry name" value="PROKAR_LIPOPROTEIN"/>
    <property type="match status" value="1"/>
</dbReference>
<dbReference type="PANTHER" id="PTHR47628">
    <property type="match status" value="1"/>
</dbReference>
<feature type="chain" id="PRO_5039173805" evidence="1">
    <location>
        <begin position="22"/>
        <end position="409"/>
    </location>
</feature>
<dbReference type="Gene3D" id="3.40.50.2300">
    <property type="match status" value="2"/>
</dbReference>
<dbReference type="EMBL" id="JAEACQ010000244">
    <property type="protein sequence ID" value="MBL7630227.1"/>
    <property type="molecule type" value="Genomic_DNA"/>
</dbReference>
<evidence type="ECO:0000313" key="2">
    <source>
        <dbReference type="EMBL" id="MBL7630227.1"/>
    </source>
</evidence>
<dbReference type="Proteomes" id="UP000604475">
    <property type="component" value="Unassembled WGS sequence"/>
</dbReference>
<feature type="signal peptide" evidence="1">
    <location>
        <begin position="1"/>
        <end position="21"/>
    </location>
</feature>
<dbReference type="SUPFAM" id="SSF53822">
    <property type="entry name" value="Periplasmic binding protein-like I"/>
    <property type="match status" value="1"/>
</dbReference>
<accession>A0A937UQH1</accession>
<dbReference type="InterPro" id="IPR028082">
    <property type="entry name" value="Peripla_BP_I"/>
</dbReference>
<comment type="caution">
    <text evidence="2">The sequence shown here is derived from an EMBL/GenBank/DDBJ whole genome shotgun (WGS) entry which is preliminary data.</text>
</comment>
<dbReference type="InterPro" id="IPR000709">
    <property type="entry name" value="Leu_Ile_Val-bd"/>
</dbReference>
<reference evidence="2" key="1">
    <citation type="submission" date="2020-12" db="EMBL/GenBank/DDBJ databases">
        <title>Genomic characterization of non-nitrogen-fixing Frankia strains.</title>
        <authorList>
            <person name="Carlos-Shanley C."/>
            <person name="Guerra T."/>
            <person name="Hahn D."/>
        </authorList>
    </citation>
    <scope>NUCLEOTIDE SEQUENCE</scope>
    <source>
        <strain evidence="2">CN6</strain>
    </source>
</reference>
<gene>
    <name evidence="2" type="primary">urtA</name>
    <name evidence="2" type="ORF">I7412_24300</name>
</gene>
<proteinExistence type="predicted"/>